<keyword evidence="6" id="KW-0223">Dioxygenase</keyword>
<reference evidence="6" key="2">
    <citation type="submission" date="2021-04" db="EMBL/GenBank/DDBJ databases">
        <authorList>
            <person name="Gilroy R."/>
        </authorList>
    </citation>
    <scope>NUCLEOTIDE SEQUENCE</scope>
    <source>
        <strain evidence="6">ChiHejej3B27-3195</strain>
    </source>
</reference>
<evidence type="ECO:0000256" key="4">
    <source>
        <dbReference type="ARBA" id="ARBA00023014"/>
    </source>
</evidence>
<dbReference type="PANTHER" id="PTHR21496:SF23">
    <property type="entry name" value="3-PHENYLPROPIONATE_CINNAMIC ACID DIOXYGENASE FERREDOXIN SUBUNIT"/>
    <property type="match status" value="1"/>
</dbReference>
<dbReference type="Pfam" id="PF00355">
    <property type="entry name" value="Rieske"/>
    <property type="match status" value="1"/>
</dbReference>
<gene>
    <name evidence="6" type="ORF">H9871_13230</name>
</gene>
<accession>A0A9D2A8X5</accession>
<dbReference type="GO" id="GO:0008695">
    <property type="term" value="F:3-phenylpropionate dioxygenase activity"/>
    <property type="evidence" value="ECO:0007669"/>
    <property type="project" value="UniProtKB-EC"/>
</dbReference>
<proteinExistence type="predicted"/>
<dbReference type="GO" id="GO:0004497">
    <property type="term" value="F:monooxygenase activity"/>
    <property type="evidence" value="ECO:0007669"/>
    <property type="project" value="UniProtKB-ARBA"/>
</dbReference>
<dbReference type="EMBL" id="DXGD01000493">
    <property type="protein sequence ID" value="HIX01089.1"/>
    <property type="molecule type" value="Genomic_DNA"/>
</dbReference>
<protein>
    <submittedName>
        <fullName evidence="6">Bifunctional 3-phenylpropionate/cinnamic acid dioxygenase ferredoxin subunit</fullName>
        <ecNumber evidence="6">1.14.12.19</ecNumber>
    </submittedName>
</protein>
<dbReference type="NCBIfam" id="NF007422">
    <property type="entry name" value="PRK09965.1"/>
    <property type="match status" value="1"/>
</dbReference>
<dbReference type="CDD" id="cd03528">
    <property type="entry name" value="Rieske_RO_ferredoxin"/>
    <property type="match status" value="1"/>
</dbReference>
<dbReference type="Proteomes" id="UP000824151">
    <property type="component" value="Unassembled WGS sequence"/>
</dbReference>
<dbReference type="SUPFAM" id="SSF50022">
    <property type="entry name" value="ISP domain"/>
    <property type="match status" value="1"/>
</dbReference>
<evidence type="ECO:0000313" key="7">
    <source>
        <dbReference type="Proteomes" id="UP000824151"/>
    </source>
</evidence>
<organism evidence="6 7">
    <name type="scientific">Candidatus Nesterenkonia stercoripullorum</name>
    <dbReference type="NCBI Taxonomy" id="2838701"/>
    <lineage>
        <taxon>Bacteria</taxon>
        <taxon>Bacillati</taxon>
        <taxon>Actinomycetota</taxon>
        <taxon>Actinomycetes</taxon>
        <taxon>Micrococcales</taxon>
        <taxon>Micrococcaceae</taxon>
        <taxon>Nesterenkonia</taxon>
    </lineage>
</organism>
<feature type="domain" description="Rieske" evidence="5">
    <location>
        <begin position="20"/>
        <end position="116"/>
    </location>
</feature>
<keyword evidence="4" id="KW-0411">Iron-sulfur</keyword>
<dbReference type="EC" id="1.14.12.19" evidence="6"/>
<dbReference type="AlphaFoldDB" id="A0A9D2A8X5"/>
<comment type="caution">
    <text evidence="6">The sequence shown here is derived from an EMBL/GenBank/DDBJ whole genome shotgun (WGS) entry which is preliminary data.</text>
</comment>
<evidence type="ECO:0000313" key="6">
    <source>
        <dbReference type="EMBL" id="HIX01089.1"/>
    </source>
</evidence>
<evidence type="ECO:0000256" key="2">
    <source>
        <dbReference type="ARBA" id="ARBA00022723"/>
    </source>
</evidence>
<dbReference type="InterPro" id="IPR036922">
    <property type="entry name" value="Rieske_2Fe-2S_sf"/>
</dbReference>
<name>A0A9D2A8X5_9MICC</name>
<dbReference type="Gene3D" id="2.102.10.10">
    <property type="entry name" value="Rieske [2Fe-2S] iron-sulphur domain"/>
    <property type="match status" value="1"/>
</dbReference>
<keyword evidence="2" id="KW-0479">Metal-binding</keyword>
<dbReference type="GO" id="GO:0046872">
    <property type="term" value="F:metal ion binding"/>
    <property type="evidence" value="ECO:0007669"/>
    <property type="project" value="UniProtKB-KW"/>
</dbReference>
<keyword evidence="6" id="KW-0560">Oxidoreductase</keyword>
<sequence length="132" mass="14242">MKVSTPTLFGVTREEAPLSIRVCSMNDLTPGEGLRIPELSPPIAVFLTDEGTVHAIDDTCTHQDASLAAGWVEDCRVECPLHESTFSLTTGEVDQPPAKKGVRVHQVHLEGDDVMVELSQQTPNLPPEGSVI</sequence>
<evidence type="ECO:0000256" key="1">
    <source>
        <dbReference type="ARBA" id="ARBA00022714"/>
    </source>
</evidence>
<keyword evidence="1" id="KW-0001">2Fe-2S</keyword>
<dbReference type="InterPro" id="IPR017941">
    <property type="entry name" value="Rieske_2Fe-2S"/>
</dbReference>
<evidence type="ECO:0000256" key="3">
    <source>
        <dbReference type="ARBA" id="ARBA00023004"/>
    </source>
</evidence>
<dbReference type="PANTHER" id="PTHR21496">
    <property type="entry name" value="FERREDOXIN-RELATED"/>
    <property type="match status" value="1"/>
</dbReference>
<evidence type="ECO:0000259" key="5">
    <source>
        <dbReference type="PROSITE" id="PS51296"/>
    </source>
</evidence>
<dbReference type="PROSITE" id="PS51296">
    <property type="entry name" value="RIESKE"/>
    <property type="match status" value="1"/>
</dbReference>
<dbReference type="GO" id="GO:0051537">
    <property type="term" value="F:2 iron, 2 sulfur cluster binding"/>
    <property type="evidence" value="ECO:0007669"/>
    <property type="project" value="UniProtKB-KW"/>
</dbReference>
<reference evidence="6" key="1">
    <citation type="journal article" date="2021" name="PeerJ">
        <title>Extensive microbial diversity within the chicken gut microbiome revealed by metagenomics and culture.</title>
        <authorList>
            <person name="Gilroy R."/>
            <person name="Ravi A."/>
            <person name="Getino M."/>
            <person name="Pursley I."/>
            <person name="Horton D.L."/>
            <person name="Alikhan N.F."/>
            <person name="Baker D."/>
            <person name="Gharbi K."/>
            <person name="Hall N."/>
            <person name="Watson M."/>
            <person name="Adriaenssens E.M."/>
            <person name="Foster-Nyarko E."/>
            <person name="Jarju S."/>
            <person name="Secka A."/>
            <person name="Antonio M."/>
            <person name="Oren A."/>
            <person name="Chaudhuri R.R."/>
            <person name="La Ragione R."/>
            <person name="Hildebrand F."/>
            <person name="Pallen M.J."/>
        </authorList>
    </citation>
    <scope>NUCLEOTIDE SEQUENCE</scope>
    <source>
        <strain evidence="6">ChiHejej3B27-3195</strain>
    </source>
</reference>
<keyword evidence="3" id="KW-0408">Iron</keyword>